<organism evidence="2 3">
    <name type="scientific">Intestinimonas massiliensis</name>
    <name type="common">ex Afouda et al. 2020</name>
    <dbReference type="NCBI Taxonomy" id="1673721"/>
    <lineage>
        <taxon>Bacteria</taxon>
        <taxon>Bacillati</taxon>
        <taxon>Bacillota</taxon>
        <taxon>Clostridia</taxon>
        <taxon>Eubacteriales</taxon>
        <taxon>Intestinimonas</taxon>
    </lineage>
</organism>
<evidence type="ECO:0000313" key="3">
    <source>
        <dbReference type="Proteomes" id="UP001204562"/>
    </source>
</evidence>
<dbReference type="RefSeq" id="WP_256303593.1">
    <property type="nucleotide sequence ID" value="NZ_JANFYS010000010.1"/>
</dbReference>
<proteinExistence type="predicted"/>
<dbReference type="EMBL" id="JANFYS010000010">
    <property type="protein sequence ID" value="MCQ4770051.1"/>
    <property type="molecule type" value="Genomic_DNA"/>
</dbReference>
<protein>
    <submittedName>
        <fullName evidence="2">CalY family protein</fullName>
    </submittedName>
</protein>
<feature type="chain" id="PRO_5043375064" evidence="1">
    <location>
        <begin position="26"/>
        <end position="257"/>
    </location>
</feature>
<name>A0AAW5JIS0_9FIRM</name>
<reference evidence="2" key="1">
    <citation type="submission" date="2022-06" db="EMBL/GenBank/DDBJ databases">
        <title>Isolation of gut microbiota from human fecal samples.</title>
        <authorList>
            <person name="Pamer E.G."/>
            <person name="Barat B."/>
            <person name="Waligurski E."/>
            <person name="Medina S."/>
            <person name="Paddock L."/>
            <person name="Mostad J."/>
        </authorList>
    </citation>
    <scope>NUCLEOTIDE SEQUENCE</scope>
    <source>
        <strain evidence="2">DFI.9.91</strain>
    </source>
</reference>
<dbReference type="NCBIfam" id="TIGR04088">
    <property type="entry name" value="cognate_SipW"/>
    <property type="match status" value="1"/>
</dbReference>
<feature type="signal peptide" evidence="1">
    <location>
        <begin position="1"/>
        <end position="25"/>
    </location>
</feature>
<accession>A0AAW5JIS0</accession>
<comment type="caution">
    <text evidence="2">The sequence shown here is derived from an EMBL/GenBank/DDBJ whole genome shotgun (WGS) entry which is preliminary data.</text>
</comment>
<sequence length="257" mass="27581">MKKKILTAALAVCMLATLVIGMSLAYFTDTKTAENTFTVGSVSIELIESQLHRVNAGVANGATSTSPLWTPNQTMNGAAGTAVDTKWTGAYFTDDQIKADAANYAQYLAEAGKNMTPGTSVRKCPYVINTSTTNDAYVRVRVLIPAYLNDMLWEKSYWTSTAINNGQVIADLGTNEKGTSVTVDGEEYMQYSFTYVNALKPGEMTFWNCWGSIAIPASVTDLSNVENGTFDVLVQADAIQADGFANATAAFAAFDGE</sequence>
<dbReference type="InterPro" id="IPR023833">
    <property type="entry name" value="Signal_pept_SipW-depend-type"/>
</dbReference>
<dbReference type="AlphaFoldDB" id="A0AAW5JIS0"/>
<dbReference type="Proteomes" id="UP001204562">
    <property type="component" value="Unassembled WGS sequence"/>
</dbReference>
<dbReference type="Pfam" id="PF12389">
    <property type="entry name" value="Peptidase_M73"/>
    <property type="match status" value="1"/>
</dbReference>
<keyword evidence="1" id="KW-0732">Signal</keyword>
<evidence type="ECO:0000256" key="1">
    <source>
        <dbReference type="SAM" id="SignalP"/>
    </source>
</evidence>
<gene>
    <name evidence="2" type="ORF">NE579_06180</name>
</gene>
<evidence type="ECO:0000313" key="2">
    <source>
        <dbReference type="EMBL" id="MCQ4770051.1"/>
    </source>
</evidence>
<dbReference type="InterPro" id="IPR022121">
    <property type="entry name" value="Peptidase_M73_camelysin"/>
</dbReference>